<keyword evidence="4" id="KW-1185">Reference proteome</keyword>
<feature type="domain" description="HNH nuclease" evidence="2">
    <location>
        <begin position="165"/>
        <end position="263"/>
    </location>
</feature>
<organism evidence="3 4">
    <name type="scientific">Lasiosphaeria ovina</name>
    <dbReference type="NCBI Taxonomy" id="92902"/>
    <lineage>
        <taxon>Eukaryota</taxon>
        <taxon>Fungi</taxon>
        <taxon>Dikarya</taxon>
        <taxon>Ascomycota</taxon>
        <taxon>Pezizomycotina</taxon>
        <taxon>Sordariomycetes</taxon>
        <taxon>Sordariomycetidae</taxon>
        <taxon>Sordariales</taxon>
        <taxon>Lasiosphaeriaceae</taxon>
        <taxon>Lasiosphaeria</taxon>
    </lineage>
</organism>
<dbReference type="AlphaFoldDB" id="A0AAE0NJT4"/>
<evidence type="ECO:0000259" key="2">
    <source>
        <dbReference type="Pfam" id="PF13391"/>
    </source>
</evidence>
<feature type="region of interest" description="Disordered" evidence="1">
    <location>
        <begin position="13"/>
        <end position="35"/>
    </location>
</feature>
<gene>
    <name evidence="3" type="ORF">B0T24DRAFT_602318</name>
</gene>
<evidence type="ECO:0000313" key="3">
    <source>
        <dbReference type="EMBL" id="KAK3382710.1"/>
    </source>
</evidence>
<accession>A0AAE0NJT4</accession>
<dbReference type="InterPro" id="IPR003615">
    <property type="entry name" value="HNH_nuc"/>
</dbReference>
<reference evidence="3" key="2">
    <citation type="submission" date="2023-06" db="EMBL/GenBank/DDBJ databases">
        <authorList>
            <consortium name="Lawrence Berkeley National Laboratory"/>
            <person name="Haridas S."/>
            <person name="Hensen N."/>
            <person name="Bonometti L."/>
            <person name="Westerberg I."/>
            <person name="Brannstrom I.O."/>
            <person name="Guillou S."/>
            <person name="Cros-Aarteil S."/>
            <person name="Calhoun S."/>
            <person name="Kuo A."/>
            <person name="Mondo S."/>
            <person name="Pangilinan J."/>
            <person name="Riley R."/>
            <person name="Labutti K."/>
            <person name="Andreopoulos B."/>
            <person name="Lipzen A."/>
            <person name="Chen C."/>
            <person name="Yanf M."/>
            <person name="Daum C."/>
            <person name="Ng V."/>
            <person name="Clum A."/>
            <person name="Steindorff A."/>
            <person name="Ohm R."/>
            <person name="Martin F."/>
            <person name="Silar P."/>
            <person name="Natvig D."/>
            <person name="Lalanne C."/>
            <person name="Gautier V."/>
            <person name="Ament-Velasquez S.L."/>
            <person name="Kruys A."/>
            <person name="Hutchinson M.I."/>
            <person name="Powell A.J."/>
            <person name="Barry K."/>
            <person name="Miller A.N."/>
            <person name="Grigoriev I.V."/>
            <person name="Debuchy R."/>
            <person name="Gladieux P."/>
            <person name="Thoren M.H."/>
            <person name="Johannesson H."/>
        </authorList>
    </citation>
    <scope>NUCLEOTIDE SEQUENCE</scope>
    <source>
        <strain evidence="3">CBS 958.72</strain>
    </source>
</reference>
<feature type="compositionally biased region" description="Low complexity" evidence="1">
    <location>
        <begin position="23"/>
        <end position="35"/>
    </location>
</feature>
<name>A0AAE0NJT4_9PEZI</name>
<evidence type="ECO:0000256" key="1">
    <source>
        <dbReference type="SAM" id="MobiDB-lite"/>
    </source>
</evidence>
<proteinExistence type="predicted"/>
<comment type="caution">
    <text evidence="3">The sequence shown here is derived from an EMBL/GenBank/DDBJ whole genome shotgun (WGS) entry which is preliminary data.</text>
</comment>
<evidence type="ECO:0000313" key="4">
    <source>
        <dbReference type="Proteomes" id="UP001287356"/>
    </source>
</evidence>
<dbReference type="Pfam" id="PF13391">
    <property type="entry name" value="HNH_2"/>
    <property type="match status" value="1"/>
</dbReference>
<sequence length="334" mass="37561">MLFFWDEDPLSSLPEITPHPGRSGSQSSEALSSAPPAPIIEQNEIVVVNNVLREYRPIHTSDDTSRVLQAFVDNLSGPGLSTLLTEIYNFANDPRQLRQLRNFLVDAILKSIVAAAGGKQPPITPSPNKTAAFAIELSRTIIEGSTRSGQASLKEKCLRRDRSRCVASGIIDSDVYRKLPPGERRGAKHSKTKCAHILPFALSKLKEKNATHTKNKATTWWALYQYFLALKNKVGADTVNQPENTMTLSAAFHDEFGLFSYGFQATDEPHKISYRDPGREFLLRGTTTTCCYFCPARCCRPTTRPRFSRYPPTDWAYFKHKWHWYSHSAEPLAL</sequence>
<reference evidence="3" key="1">
    <citation type="journal article" date="2023" name="Mol. Phylogenet. Evol.">
        <title>Genome-scale phylogeny and comparative genomics of the fungal order Sordariales.</title>
        <authorList>
            <person name="Hensen N."/>
            <person name="Bonometti L."/>
            <person name="Westerberg I."/>
            <person name="Brannstrom I.O."/>
            <person name="Guillou S."/>
            <person name="Cros-Aarteil S."/>
            <person name="Calhoun S."/>
            <person name="Haridas S."/>
            <person name="Kuo A."/>
            <person name="Mondo S."/>
            <person name="Pangilinan J."/>
            <person name="Riley R."/>
            <person name="LaButti K."/>
            <person name="Andreopoulos B."/>
            <person name="Lipzen A."/>
            <person name="Chen C."/>
            <person name="Yan M."/>
            <person name="Daum C."/>
            <person name="Ng V."/>
            <person name="Clum A."/>
            <person name="Steindorff A."/>
            <person name="Ohm R.A."/>
            <person name="Martin F."/>
            <person name="Silar P."/>
            <person name="Natvig D.O."/>
            <person name="Lalanne C."/>
            <person name="Gautier V."/>
            <person name="Ament-Velasquez S.L."/>
            <person name="Kruys A."/>
            <person name="Hutchinson M.I."/>
            <person name="Powell A.J."/>
            <person name="Barry K."/>
            <person name="Miller A.N."/>
            <person name="Grigoriev I.V."/>
            <person name="Debuchy R."/>
            <person name="Gladieux P."/>
            <person name="Hiltunen Thoren M."/>
            <person name="Johannesson H."/>
        </authorList>
    </citation>
    <scope>NUCLEOTIDE SEQUENCE</scope>
    <source>
        <strain evidence="3">CBS 958.72</strain>
    </source>
</reference>
<dbReference type="EMBL" id="JAULSN010000001">
    <property type="protein sequence ID" value="KAK3382710.1"/>
    <property type="molecule type" value="Genomic_DNA"/>
</dbReference>
<protein>
    <recommendedName>
        <fullName evidence="2">HNH nuclease domain-containing protein</fullName>
    </recommendedName>
</protein>
<dbReference type="Proteomes" id="UP001287356">
    <property type="component" value="Unassembled WGS sequence"/>
</dbReference>